<proteinExistence type="inferred from homology"/>
<accession>A0ABS6EEE2</accession>
<keyword evidence="6" id="KW-0482">Metalloprotease</keyword>
<evidence type="ECO:0000256" key="1">
    <source>
        <dbReference type="ARBA" id="ARBA00010243"/>
    </source>
</evidence>
<dbReference type="InterPro" id="IPR020891">
    <property type="entry name" value="UPF0758_CS"/>
</dbReference>
<dbReference type="Proteomes" id="UP000726170">
    <property type="component" value="Unassembled WGS sequence"/>
</dbReference>
<evidence type="ECO:0000313" key="9">
    <source>
        <dbReference type="EMBL" id="MBU5483573.1"/>
    </source>
</evidence>
<dbReference type="PROSITE" id="PS50249">
    <property type="entry name" value="MPN"/>
    <property type="match status" value="1"/>
</dbReference>
<dbReference type="PROSITE" id="PS01302">
    <property type="entry name" value="UPF0758"/>
    <property type="match status" value="1"/>
</dbReference>
<dbReference type="InterPro" id="IPR046778">
    <property type="entry name" value="UPF0758_N"/>
</dbReference>
<gene>
    <name evidence="9" type="primary">radC</name>
    <name evidence="9" type="ORF">KQI86_04475</name>
</gene>
<evidence type="ECO:0000313" key="10">
    <source>
        <dbReference type="Proteomes" id="UP000726170"/>
    </source>
</evidence>
<evidence type="ECO:0000256" key="6">
    <source>
        <dbReference type="ARBA" id="ARBA00023049"/>
    </source>
</evidence>
<dbReference type="PANTHER" id="PTHR30471:SF3">
    <property type="entry name" value="UPF0758 PROTEIN YEES-RELATED"/>
    <property type="match status" value="1"/>
</dbReference>
<comment type="similarity">
    <text evidence="1 7">Belongs to the UPF0758 family.</text>
</comment>
<dbReference type="EMBL" id="JAHLQF010000001">
    <property type="protein sequence ID" value="MBU5483573.1"/>
    <property type="molecule type" value="Genomic_DNA"/>
</dbReference>
<evidence type="ECO:0000256" key="5">
    <source>
        <dbReference type="ARBA" id="ARBA00022833"/>
    </source>
</evidence>
<dbReference type="InterPro" id="IPR025657">
    <property type="entry name" value="RadC_JAB"/>
</dbReference>
<keyword evidence="10" id="KW-1185">Reference proteome</keyword>
<sequence length="228" mass="25705">MKNNLKLRDLPINERPRERLLRYGCESLSNVELLAIILRTGSKKENVLSLCGNIMEISKGLNGILELSREELMQIDGIGEAKLCQLLALSELFKRFKSFKSGDNYQITKPQDAAFLVMEEMRYLKQEYIKVIMLNTKNGVVKVKDIFIGSLNSSIVHPREIFCEAIKNNSSSIIICHNHPSGDPMPSNEDIDITKRIVECGNIIGIELLDHIIIGDGVYISLKEKGMV</sequence>
<name>A0ABS6EEE2_9CLOT</name>
<dbReference type="InterPro" id="IPR001405">
    <property type="entry name" value="UPF0758"/>
</dbReference>
<dbReference type="PANTHER" id="PTHR30471">
    <property type="entry name" value="DNA REPAIR PROTEIN RADC"/>
    <property type="match status" value="1"/>
</dbReference>
<evidence type="ECO:0000256" key="3">
    <source>
        <dbReference type="ARBA" id="ARBA00022723"/>
    </source>
</evidence>
<reference evidence="9 10" key="1">
    <citation type="submission" date="2021-06" db="EMBL/GenBank/DDBJ databases">
        <authorList>
            <person name="Sun Q."/>
            <person name="Li D."/>
        </authorList>
    </citation>
    <scope>NUCLEOTIDE SEQUENCE [LARGE SCALE GENOMIC DNA]</scope>
    <source>
        <strain evidence="9 10">MSJ-11</strain>
    </source>
</reference>
<feature type="domain" description="MPN" evidence="8">
    <location>
        <begin position="106"/>
        <end position="228"/>
    </location>
</feature>
<keyword evidence="3" id="KW-0479">Metal-binding</keyword>
<dbReference type="NCBIfam" id="TIGR00608">
    <property type="entry name" value="radc"/>
    <property type="match status" value="1"/>
</dbReference>
<keyword evidence="4" id="KW-0378">Hydrolase</keyword>
<dbReference type="CDD" id="cd08071">
    <property type="entry name" value="MPN_DUF2466"/>
    <property type="match status" value="1"/>
</dbReference>
<dbReference type="InterPro" id="IPR037518">
    <property type="entry name" value="MPN"/>
</dbReference>
<evidence type="ECO:0000256" key="2">
    <source>
        <dbReference type="ARBA" id="ARBA00022670"/>
    </source>
</evidence>
<comment type="caution">
    <text evidence="9">The sequence shown here is derived from an EMBL/GenBank/DDBJ whole genome shotgun (WGS) entry which is preliminary data.</text>
</comment>
<protein>
    <submittedName>
        <fullName evidence="9">DNA repair protein RadC</fullName>
    </submittedName>
</protein>
<dbReference type="Pfam" id="PF20582">
    <property type="entry name" value="UPF0758_N"/>
    <property type="match status" value="1"/>
</dbReference>
<dbReference type="RefSeq" id="WP_216437938.1">
    <property type="nucleotide sequence ID" value="NZ_JAHLQF010000001.1"/>
</dbReference>
<evidence type="ECO:0000256" key="4">
    <source>
        <dbReference type="ARBA" id="ARBA00022801"/>
    </source>
</evidence>
<evidence type="ECO:0000259" key="8">
    <source>
        <dbReference type="PROSITE" id="PS50249"/>
    </source>
</evidence>
<organism evidence="9 10">
    <name type="scientific">Clostridium mobile</name>
    <dbReference type="NCBI Taxonomy" id="2841512"/>
    <lineage>
        <taxon>Bacteria</taxon>
        <taxon>Bacillati</taxon>
        <taxon>Bacillota</taxon>
        <taxon>Clostridia</taxon>
        <taxon>Eubacteriales</taxon>
        <taxon>Clostridiaceae</taxon>
        <taxon>Clostridium</taxon>
    </lineage>
</organism>
<dbReference type="Pfam" id="PF04002">
    <property type="entry name" value="RadC"/>
    <property type="match status" value="1"/>
</dbReference>
<keyword evidence="5" id="KW-0862">Zinc</keyword>
<keyword evidence="2" id="KW-0645">Protease</keyword>
<evidence type="ECO:0000256" key="7">
    <source>
        <dbReference type="RuleBase" id="RU003797"/>
    </source>
</evidence>
<dbReference type="NCBIfam" id="NF000642">
    <property type="entry name" value="PRK00024.1"/>
    <property type="match status" value="1"/>
</dbReference>